<organism evidence="2 3">
    <name type="scientific">Mycoplasmopsis arginini</name>
    <name type="common">Mycoplasma arginini</name>
    <dbReference type="NCBI Taxonomy" id="2094"/>
    <lineage>
        <taxon>Bacteria</taxon>
        <taxon>Bacillati</taxon>
        <taxon>Mycoplasmatota</taxon>
        <taxon>Mycoplasmoidales</taxon>
        <taxon>Metamycoplasmataceae</taxon>
        <taxon>Mycoplasmopsis</taxon>
    </lineage>
</organism>
<dbReference type="Proteomes" id="UP001432074">
    <property type="component" value="Chromosome"/>
</dbReference>
<dbReference type="EMBL" id="CP143577">
    <property type="protein sequence ID" value="WVN21927.1"/>
    <property type="molecule type" value="Genomic_DNA"/>
</dbReference>
<accession>A0ABZ2AM00</accession>
<keyword evidence="3" id="KW-1185">Reference proteome</keyword>
<dbReference type="RefSeq" id="WP_129694758.1">
    <property type="nucleotide sequence ID" value="NZ_CP143577.1"/>
</dbReference>
<evidence type="ECO:0000256" key="1">
    <source>
        <dbReference type="SAM" id="Phobius"/>
    </source>
</evidence>
<keyword evidence="1" id="KW-1133">Transmembrane helix</keyword>
<name>A0ABZ2AM00_MYCAR</name>
<keyword evidence="1" id="KW-0812">Transmembrane</keyword>
<protein>
    <submittedName>
        <fullName evidence="2">Uncharacterized protein</fullName>
    </submittedName>
</protein>
<evidence type="ECO:0000313" key="3">
    <source>
        <dbReference type="Proteomes" id="UP001432074"/>
    </source>
</evidence>
<reference evidence="2" key="1">
    <citation type="submission" date="2024-01" db="EMBL/GenBank/DDBJ databases">
        <title>Complete genome sequence of Mycoplasma arginini type strain G 230.</title>
        <authorList>
            <person name="Spergser J."/>
        </authorList>
    </citation>
    <scope>NUCLEOTIDE SEQUENCE</scope>
    <source>
        <strain evidence="2">NCTC 10129</strain>
    </source>
</reference>
<sequence length="60" mass="6879">MSLVLILVDFKDSAVGLTLIFVEFFTFGPLFSMGKISEAKDEAYKKFTNFEKIKNIQRPD</sequence>
<gene>
    <name evidence="2" type="ORF">V2E25_03015</name>
</gene>
<evidence type="ECO:0000313" key="2">
    <source>
        <dbReference type="EMBL" id="WVN21927.1"/>
    </source>
</evidence>
<proteinExistence type="predicted"/>
<feature type="transmembrane region" description="Helical" evidence="1">
    <location>
        <begin position="13"/>
        <end position="31"/>
    </location>
</feature>
<keyword evidence="1" id="KW-0472">Membrane</keyword>